<evidence type="ECO:0000313" key="1">
    <source>
        <dbReference type="EMBL" id="RVW62516.1"/>
    </source>
</evidence>
<dbReference type="EMBL" id="QGNW01000769">
    <property type="protein sequence ID" value="RVW62516.1"/>
    <property type="molecule type" value="Genomic_DNA"/>
</dbReference>
<dbReference type="Pfam" id="PF14223">
    <property type="entry name" value="Retrotran_gag_2"/>
    <property type="match status" value="1"/>
</dbReference>
<dbReference type="Proteomes" id="UP000288805">
    <property type="component" value="Unassembled WGS sequence"/>
</dbReference>
<dbReference type="PANTHER" id="PTHR11439:SF517">
    <property type="entry name" value="CYSTEINE-RICH RLK (RECEPTOR-LIKE PROTEIN KINASE) 8"/>
    <property type="match status" value="1"/>
</dbReference>
<dbReference type="AlphaFoldDB" id="A0A438FRD3"/>
<name>A0A438FRD3_VITVI</name>
<evidence type="ECO:0000313" key="2">
    <source>
        <dbReference type="Proteomes" id="UP000288805"/>
    </source>
</evidence>
<reference evidence="1 2" key="1">
    <citation type="journal article" date="2018" name="PLoS Genet.">
        <title>Population sequencing reveals clonal diversity and ancestral inbreeding in the grapevine cultivar Chardonnay.</title>
        <authorList>
            <person name="Roach M.J."/>
            <person name="Johnson D.L."/>
            <person name="Bohlmann J."/>
            <person name="van Vuuren H.J."/>
            <person name="Jones S.J."/>
            <person name="Pretorius I.S."/>
            <person name="Schmidt S.A."/>
            <person name="Borneman A.R."/>
        </authorList>
    </citation>
    <scope>NUCLEOTIDE SEQUENCE [LARGE SCALE GENOMIC DNA]</scope>
    <source>
        <strain evidence="2">cv. Chardonnay</strain>
        <tissue evidence="1">Leaf</tissue>
    </source>
</reference>
<gene>
    <name evidence="1" type="primary">RE1_1486</name>
    <name evidence="1" type="ORF">CK203_062271</name>
</gene>
<sequence length="373" mass="43120">MAIPSSSSKIESFSTTRPPLFMGIDYPYWKTKMTWFIQSTSLDLWDVIEDGPHIPSKLENGVMVPKLKHEWDELDRKKVQLNAKAVFILHCAIDRNEFNHIWHYKSAKEIWKLLEVTYEGNDEVKESKINVLMHDYKLFSIKEFESIVEMFSRFLVIVNELETLEKTYTEVQELYDVYMGQPTELHLQTAKRVLRYLRGTTNLGIFYKKGGNDKLVAFTDSDYADDLEDRKSTSGYVFMLSSGAVSWSSRKQPVVSLSTTEVEFIAATSCACQAIWMRRILEKLSHTQGNCTTMFCDNSSTIKLSKNPMMHGRSKHIDVHFHFLRDLTKEGVVELVHCGTQDQIADVMTKPLKLDMFLKLRELMGVREVPDVN</sequence>
<proteinExistence type="predicted"/>
<dbReference type="PANTHER" id="PTHR11439">
    <property type="entry name" value="GAG-POL-RELATED RETROTRANSPOSON"/>
    <property type="match status" value="1"/>
</dbReference>
<dbReference type="CDD" id="cd09272">
    <property type="entry name" value="RNase_HI_RT_Ty1"/>
    <property type="match status" value="1"/>
</dbReference>
<accession>A0A438FRD3</accession>
<organism evidence="1 2">
    <name type="scientific">Vitis vinifera</name>
    <name type="common">Grape</name>
    <dbReference type="NCBI Taxonomy" id="29760"/>
    <lineage>
        <taxon>Eukaryota</taxon>
        <taxon>Viridiplantae</taxon>
        <taxon>Streptophyta</taxon>
        <taxon>Embryophyta</taxon>
        <taxon>Tracheophyta</taxon>
        <taxon>Spermatophyta</taxon>
        <taxon>Magnoliopsida</taxon>
        <taxon>eudicotyledons</taxon>
        <taxon>Gunneridae</taxon>
        <taxon>Pentapetalae</taxon>
        <taxon>rosids</taxon>
        <taxon>Vitales</taxon>
        <taxon>Vitaceae</taxon>
        <taxon>Viteae</taxon>
        <taxon>Vitis</taxon>
    </lineage>
</organism>
<comment type="caution">
    <text evidence="1">The sequence shown here is derived from an EMBL/GenBank/DDBJ whole genome shotgun (WGS) entry which is preliminary data.</text>
</comment>
<protein>
    <submittedName>
        <fullName evidence="1">Retrovirus-related Pol polyprotein from transposon RE1</fullName>
    </submittedName>
</protein>